<dbReference type="Gene3D" id="3.40.30.10">
    <property type="entry name" value="Glutaredoxin"/>
    <property type="match status" value="1"/>
</dbReference>
<dbReference type="GO" id="GO:0045454">
    <property type="term" value="P:cell redox homeostasis"/>
    <property type="evidence" value="ECO:0007669"/>
    <property type="project" value="TreeGrafter"/>
</dbReference>
<comment type="similarity">
    <text evidence="1 7">Belongs to the thioredoxin family.</text>
</comment>
<dbReference type="InterPro" id="IPR017937">
    <property type="entry name" value="Thioredoxin_CS"/>
</dbReference>
<dbReference type="InterPro" id="IPR036249">
    <property type="entry name" value="Thioredoxin-like_sf"/>
</dbReference>
<evidence type="ECO:0000259" key="10">
    <source>
        <dbReference type="PROSITE" id="PS51352"/>
    </source>
</evidence>
<dbReference type="PRINTS" id="PR00421">
    <property type="entry name" value="THIOREDOXIN"/>
</dbReference>
<organism evidence="11 12">
    <name type="scientific">Oligosphaera ethanolica</name>
    <dbReference type="NCBI Taxonomy" id="760260"/>
    <lineage>
        <taxon>Bacteria</taxon>
        <taxon>Pseudomonadati</taxon>
        <taxon>Lentisphaerota</taxon>
        <taxon>Oligosphaeria</taxon>
        <taxon>Oligosphaerales</taxon>
        <taxon>Oligosphaeraceae</taxon>
        <taxon>Oligosphaera</taxon>
    </lineage>
</organism>
<dbReference type="PIRSF" id="PIRSF000077">
    <property type="entry name" value="Thioredoxin"/>
    <property type="match status" value="1"/>
</dbReference>
<keyword evidence="3" id="KW-0249">Electron transport</keyword>
<dbReference type="Pfam" id="PF00085">
    <property type="entry name" value="Thioredoxin"/>
    <property type="match status" value="1"/>
</dbReference>
<accession>A0AAE4APN8</accession>
<feature type="site" description="Contributes to redox potential value" evidence="8">
    <location>
        <position position="32"/>
    </location>
</feature>
<dbReference type="CDD" id="cd02947">
    <property type="entry name" value="TRX_family"/>
    <property type="match status" value="1"/>
</dbReference>
<feature type="disulfide bond" description="Redox-active" evidence="9">
    <location>
        <begin position="31"/>
        <end position="34"/>
    </location>
</feature>
<keyword evidence="4 9" id="KW-1015">Disulfide bond</keyword>
<dbReference type="Proteomes" id="UP001238163">
    <property type="component" value="Unassembled WGS sequence"/>
</dbReference>
<dbReference type="RefSeq" id="WP_307261073.1">
    <property type="nucleotide sequence ID" value="NZ_JAUSVL010000001.1"/>
</dbReference>
<proteinExistence type="inferred from homology"/>
<evidence type="ECO:0000256" key="7">
    <source>
        <dbReference type="PIRNR" id="PIRNR000077"/>
    </source>
</evidence>
<gene>
    <name evidence="11" type="ORF">J3R75_001724</name>
</gene>
<dbReference type="PROSITE" id="PS51352">
    <property type="entry name" value="THIOREDOXIN_2"/>
    <property type="match status" value="1"/>
</dbReference>
<comment type="caution">
    <text evidence="11">The sequence shown here is derived from an EMBL/GenBank/DDBJ whole genome shotgun (WGS) entry which is preliminary data.</text>
</comment>
<dbReference type="PANTHER" id="PTHR45663">
    <property type="entry name" value="GEO12009P1"/>
    <property type="match status" value="1"/>
</dbReference>
<feature type="active site" description="Nucleophile" evidence="8">
    <location>
        <position position="34"/>
    </location>
</feature>
<evidence type="ECO:0000256" key="8">
    <source>
        <dbReference type="PIRSR" id="PIRSR000077-1"/>
    </source>
</evidence>
<dbReference type="SUPFAM" id="SSF52833">
    <property type="entry name" value="Thioredoxin-like"/>
    <property type="match status" value="1"/>
</dbReference>
<evidence type="ECO:0000256" key="1">
    <source>
        <dbReference type="ARBA" id="ARBA00008987"/>
    </source>
</evidence>
<dbReference type="InterPro" id="IPR013766">
    <property type="entry name" value="Thioredoxin_domain"/>
</dbReference>
<evidence type="ECO:0000256" key="3">
    <source>
        <dbReference type="ARBA" id="ARBA00022982"/>
    </source>
</evidence>
<protein>
    <recommendedName>
        <fullName evidence="6 7">Thioredoxin</fullName>
    </recommendedName>
</protein>
<dbReference type="NCBIfam" id="TIGR01068">
    <property type="entry name" value="thioredoxin"/>
    <property type="match status" value="1"/>
</dbReference>
<keyword evidence="12" id="KW-1185">Reference proteome</keyword>
<keyword evidence="5 9" id="KW-0676">Redox-active center</keyword>
<evidence type="ECO:0000313" key="12">
    <source>
        <dbReference type="Proteomes" id="UP001238163"/>
    </source>
</evidence>
<feature type="active site" description="Nucleophile" evidence="8">
    <location>
        <position position="31"/>
    </location>
</feature>
<evidence type="ECO:0000256" key="6">
    <source>
        <dbReference type="NCBIfam" id="TIGR01068"/>
    </source>
</evidence>
<evidence type="ECO:0000256" key="2">
    <source>
        <dbReference type="ARBA" id="ARBA00022448"/>
    </source>
</evidence>
<feature type="site" description="Deprotonates C-terminal active site Cys" evidence="8">
    <location>
        <position position="25"/>
    </location>
</feature>
<evidence type="ECO:0000256" key="9">
    <source>
        <dbReference type="PIRSR" id="PIRSR000077-4"/>
    </source>
</evidence>
<evidence type="ECO:0000256" key="5">
    <source>
        <dbReference type="ARBA" id="ARBA00023284"/>
    </source>
</evidence>
<feature type="domain" description="Thioredoxin" evidence="10">
    <location>
        <begin position="1"/>
        <end position="103"/>
    </location>
</feature>
<dbReference type="AlphaFoldDB" id="A0AAE4APN8"/>
<keyword evidence="2" id="KW-0813">Transport</keyword>
<evidence type="ECO:0000256" key="4">
    <source>
        <dbReference type="ARBA" id="ARBA00023157"/>
    </source>
</evidence>
<dbReference type="EMBL" id="JAUSVL010000001">
    <property type="protein sequence ID" value="MDQ0289617.1"/>
    <property type="molecule type" value="Genomic_DNA"/>
</dbReference>
<feature type="site" description="Contributes to redox potential value" evidence="8">
    <location>
        <position position="33"/>
    </location>
</feature>
<name>A0AAE4APN8_9BACT</name>
<evidence type="ECO:0000313" key="11">
    <source>
        <dbReference type="EMBL" id="MDQ0289617.1"/>
    </source>
</evidence>
<dbReference type="InterPro" id="IPR005746">
    <property type="entry name" value="Thioredoxin"/>
</dbReference>
<sequence length="103" mass="11094">MAGLLKELKAAEFDAAVAQGTVLVDFWAPWCGPCRMQLPILETLAGEIGDSAKICKVNVDDEAELASRFKVSSIPTLLLFKDGKVVKQYIGLQQAATLKQALS</sequence>
<dbReference type="FunFam" id="3.40.30.10:FF:000001">
    <property type="entry name" value="Thioredoxin"/>
    <property type="match status" value="1"/>
</dbReference>
<dbReference type="PANTHER" id="PTHR45663:SF11">
    <property type="entry name" value="GEO12009P1"/>
    <property type="match status" value="1"/>
</dbReference>
<dbReference type="PROSITE" id="PS00194">
    <property type="entry name" value="THIOREDOXIN_1"/>
    <property type="match status" value="1"/>
</dbReference>
<dbReference type="GO" id="GO:0005829">
    <property type="term" value="C:cytosol"/>
    <property type="evidence" value="ECO:0007669"/>
    <property type="project" value="TreeGrafter"/>
</dbReference>
<reference evidence="11" key="1">
    <citation type="submission" date="2023-07" db="EMBL/GenBank/DDBJ databases">
        <title>Genomic Encyclopedia of Type Strains, Phase IV (KMG-IV): sequencing the most valuable type-strain genomes for metagenomic binning, comparative biology and taxonomic classification.</title>
        <authorList>
            <person name="Goeker M."/>
        </authorList>
    </citation>
    <scope>NUCLEOTIDE SEQUENCE</scope>
    <source>
        <strain evidence="11">DSM 24202</strain>
    </source>
</reference>
<dbReference type="GO" id="GO:0015035">
    <property type="term" value="F:protein-disulfide reductase activity"/>
    <property type="evidence" value="ECO:0007669"/>
    <property type="project" value="UniProtKB-UniRule"/>
</dbReference>